<reference evidence="2 3" key="1">
    <citation type="submission" date="2018-08" db="EMBL/GenBank/DDBJ databases">
        <title>Genomic Encyclopedia of Archaeal and Bacterial Type Strains, Phase II (KMG-II): from individual species to whole genera.</title>
        <authorList>
            <person name="Goeker M."/>
        </authorList>
    </citation>
    <scope>NUCLEOTIDE SEQUENCE [LARGE SCALE GENOMIC DNA]</scope>
    <source>
        <strain evidence="2 3">DSM 15986</strain>
    </source>
</reference>
<name>A0A3E0DW39_9BACT</name>
<keyword evidence="3" id="KW-1185">Reference proteome</keyword>
<proteinExistence type="predicted"/>
<dbReference type="Gene3D" id="3.40.1260.10">
    <property type="entry name" value="DsrEFH-like"/>
    <property type="match status" value="1"/>
</dbReference>
<evidence type="ECO:0000313" key="2">
    <source>
        <dbReference type="EMBL" id="REG88691.1"/>
    </source>
</evidence>
<dbReference type="EMBL" id="QUNF01000008">
    <property type="protein sequence ID" value="REG88691.1"/>
    <property type="molecule type" value="Genomic_DNA"/>
</dbReference>
<gene>
    <name evidence="2" type="ORF">C8N25_108125</name>
</gene>
<sequence length="152" mass="16429">MNLIISKNLILLFSIFAFGYSAVAQTETAIEGKLNILVHITTGPENPTKAALAFLIAKTAVEEGHNVTLFLAGDAVQLLRNDVLDNLAGLGTGNLRPHYEAIVKGGSKFYLSGMSSKSRGLTEADLQEKPTEFAMPSVLLQLAIESDRMFVY</sequence>
<keyword evidence="1" id="KW-0732">Signal</keyword>
<dbReference type="OrthoDB" id="9812053at2"/>
<accession>A0A3E0DW39</accession>
<dbReference type="SUPFAM" id="SSF75169">
    <property type="entry name" value="DsrEFH-like"/>
    <property type="match status" value="1"/>
</dbReference>
<dbReference type="RefSeq" id="WP_086540893.1">
    <property type="nucleotide sequence ID" value="NZ_MSSW01000013.1"/>
</dbReference>
<feature type="signal peptide" evidence="1">
    <location>
        <begin position="1"/>
        <end position="24"/>
    </location>
</feature>
<dbReference type="Proteomes" id="UP000256405">
    <property type="component" value="Unassembled WGS sequence"/>
</dbReference>
<protein>
    <submittedName>
        <fullName evidence="2">Putative peroxiredoxin</fullName>
    </submittedName>
</protein>
<feature type="chain" id="PRO_5017777014" evidence="1">
    <location>
        <begin position="25"/>
        <end position="152"/>
    </location>
</feature>
<organism evidence="2 3">
    <name type="scientific">Algoriphagus antarcticus</name>
    <dbReference type="NCBI Taxonomy" id="238540"/>
    <lineage>
        <taxon>Bacteria</taxon>
        <taxon>Pseudomonadati</taxon>
        <taxon>Bacteroidota</taxon>
        <taxon>Cytophagia</taxon>
        <taxon>Cytophagales</taxon>
        <taxon>Cyclobacteriaceae</taxon>
        <taxon>Algoriphagus</taxon>
    </lineage>
</organism>
<dbReference type="InterPro" id="IPR027396">
    <property type="entry name" value="DsrEFH-like"/>
</dbReference>
<comment type="caution">
    <text evidence="2">The sequence shown here is derived from an EMBL/GenBank/DDBJ whole genome shotgun (WGS) entry which is preliminary data.</text>
</comment>
<dbReference type="InterPro" id="IPR003787">
    <property type="entry name" value="Sulphur_relay_DsrE/F-like"/>
</dbReference>
<dbReference type="Pfam" id="PF02635">
    <property type="entry name" value="DsrE"/>
    <property type="match status" value="1"/>
</dbReference>
<dbReference type="AlphaFoldDB" id="A0A3E0DW39"/>
<evidence type="ECO:0000313" key="3">
    <source>
        <dbReference type="Proteomes" id="UP000256405"/>
    </source>
</evidence>
<evidence type="ECO:0000256" key="1">
    <source>
        <dbReference type="SAM" id="SignalP"/>
    </source>
</evidence>